<dbReference type="EMBL" id="QGNW01000831">
    <property type="protein sequence ID" value="RVW61539.1"/>
    <property type="molecule type" value="Genomic_DNA"/>
</dbReference>
<gene>
    <name evidence="1" type="ORF">CK203_065273</name>
</gene>
<sequence>MCLIMTFNGGKNYMTFSETSIFFILCSEECGQPADLRYVACDVPLWATIGGQDVERLPSASTCYNTLKVHPLVYFINFYSKAQSLEHPIQPIRPYSSYIQTP</sequence>
<protein>
    <submittedName>
        <fullName evidence="1">Uncharacterized protein</fullName>
    </submittedName>
</protein>
<organism evidence="1 2">
    <name type="scientific">Vitis vinifera</name>
    <name type="common">Grape</name>
    <dbReference type="NCBI Taxonomy" id="29760"/>
    <lineage>
        <taxon>Eukaryota</taxon>
        <taxon>Viridiplantae</taxon>
        <taxon>Streptophyta</taxon>
        <taxon>Embryophyta</taxon>
        <taxon>Tracheophyta</taxon>
        <taxon>Spermatophyta</taxon>
        <taxon>Magnoliopsida</taxon>
        <taxon>eudicotyledons</taxon>
        <taxon>Gunneridae</taxon>
        <taxon>Pentapetalae</taxon>
        <taxon>rosids</taxon>
        <taxon>Vitales</taxon>
        <taxon>Vitaceae</taxon>
        <taxon>Viteae</taxon>
        <taxon>Vitis</taxon>
    </lineage>
</organism>
<evidence type="ECO:0000313" key="1">
    <source>
        <dbReference type="EMBL" id="RVW61539.1"/>
    </source>
</evidence>
<dbReference type="AlphaFoldDB" id="A0A438FNK0"/>
<proteinExistence type="predicted"/>
<accession>A0A438FNK0</accession>
<dbReference type="Proteomes" id="UP000288805">
    <property type="component" value="Unassembled WGS sequence"/>
</dbReference>
<reference evidence="1 2" key="1">
    <citation type="journal article" date="2018" name="PLoS Genet.">
        <title>Population sequencing reveals clonal diversity and ancestral inbreeding in the grapevine cultivar Chardonnay.</title>
        <authorList>
            <person name="Roach M.J."/>
            <person name="Johnson D.L."/>
            <person name="Bohlmann J."/>
            <person name="van Vuuren H.J."/>
            <person name="Jones S.J."/>
            <person name="Pretorius I.S."/>
            <person name="Schmidt S.A."/>
            <person name="Borneman A.R."/>
        </authorList>
    </citation>
    <scope>NUCLEOTIDE SEQUENCE [LARGE SCALE GENOMIC DNA]</scope>
    <source>
        <strain evidence="2">cv. Chardonnay</strain>
        <tissue evidence="1">Leaf</tissue>
    </source>
</reference>
<name>A0A438FNK0_VITVI</name>
<evidence type="ECO:0000313" key="2">
    <source>
        <dbReference type="Proteomes" id="UP000288805"/>
    </source>
</evidence>
<comment type="caution">
    <text evidence="1">The sequence shown here is derived from an EMBL/GenBank/DDBJ whole genome shotgun (WGS) entry which is preliminary data.</text>
</comment>